<feature type="non-terminal residue" evidence="1">
    <location>
        <position position="22"/>
    </location>
</feature>
<name>J9FCQ9_9ZZZZ</name>
<evidence type="ECO:0000313" key="1">
    <source>
        <dbReference type="EMBL" id="EJW92213.1"/>
    </source>
</evidence>
<gene>
    <name evidence="1" type="ORF">EVA_19680</name>
</gene>
<comment type="caution">
    <text evidence="1">The sequence shown here is derived from an EMBL/GenBank/DDBJ whole genome shotgun (WGS) entry which is preliminary data.</text>
</comment>
<proteinExistence type="predicted"/>
<reference evidence="1" key="1">
    <citation type="journal article" date="2012" name="PLoS ONE">
        <title>Gene sets for utilization of primary and secondary nutrition supplies in the distal gut of endangered iberian lynx.</title>
        <authorList>
            <person name="Alcaide M."/>
            <person name="Messina E."/>
            <person name="Richter M."/>
            <person name="Bargiela R."/>
            <person name="Peplies J."/>
            <person name="Huws S.A."/>
            <person name="Newbold C.J."/>
            <person name="Golyshin P.N."/>
            <person name="Simon M.A."/>
            <person name="Lopez G."/>
            <person name="Yakimov M.M."/>
            <person name="Ferrer M."/>
        </authorList>
    </citation>
    <scope>NUCLEOTIDE SEQUENCE</scope>
</reference>
<dbReference type="AlphaFoldDB" id="J9FCQ9"/>
<sequence>MLAYFVHIAVRIENMKNPYLDI</sequence>
<protein>
    <submittedName>
        <fullName evidence="1">Uncharacterized protein</fullName>
    </submittedName>
</protein>
<accession>J9FCQ9</accession>
<organism evidence="1">
    <name type="scientific">gut metagenome</name>
    <dbReference type="NCBI Taxonomy" id="749906"/>
    <lineage>
        <taxon>unclassified sequences</taxon>
        <taxon>metagenomes</taxon>
        <taxon>organismal metagenomes</taxon>
    </lineage>
</organism>
<dbReference type="EMBL" id="AMCI01007687">
    <property type="protein sequence ID" value="EJW92213.1"/>
    <property type="molecule type" value="Genomic_DNA"/>
</dbReference>